<organism evidence="3 4">
    <name type="scientific">Sinimarinibacterium flocculans</name>
    <dbReference type="NCBI Taxonomy" id="985250"/>
    <lineage>
        <taxon>Bacteria</taxon>
        <taxon>Pseudomonadati</taxon>
        <taxon>Pseudomonadota</taxon>
        <taxon>Gammaproteobacteria</taxon>
        <taxon>Nevskiales</taxon>
        <taxon>Nevskiaceae</taxon>
        <taxon>Sinimarinibacterium</taxon>
    </lineage>
</organism>
<dbReference type="InterPro" id="IPR039559">
    <property type="entry name" value="AIM6_PI-PLC-like_dom"/>
</dbReference>
<dbReference type="Pfam" id="PF13653">
    <property type="entry name" value="GDPD_2"/>
    <property type="match status" value="1"/>
</dbReference>
<dbReference type="GO" id="GO:0008081">
    <property type="term" value="F:phosphoric diester hydrolase activity"/>
    <property type="evidence" value="ECO:0007669"/>
    <property type="project" value="InterPro"/>
</dbReference>
<name>A0A318EF80_9GAMM</name>
<gene>
    <name evidence="3" type="ORF">C8D93_1038</name>
</gene>
<keyword evidence="1" id="KW-0732">Signal</keyword>
<evidence type="ECO:0000259" key="2">
    <source>
        <dbReference type="PROSITE" id="PS51704"/>
    </source>
</evidence>
<dbReference type="InterPro" id="IPR030395">
    <property type="entry name" value="GP_PDE_dom"/>
</dbReference>
<protein>
    <submittedName>
        <fullName evidence="3">Glycerophosphoryl diester phosphodiesterase</fullName>
    </submittedName>
</protein>
<evidence type="ECO:0000256" key="1">
    <source>
        <dbReference type="SAM" id="SignalP"/>
    </source>
</evidence>
<dbReference type="PANTHER" id="PTHR46211:SF14">
    <property type="entry name" value="GLYCEROPHOSPHODIESTER PHOSPHODIESTERASE"/>
    <property type="match status" value="1"/>
</dbReference>
<comment type="caution">
    <text evidence="3">The sequence shown here is derived from an EMBL/GenBank/DDBJ whole genome shotgun (WGS) entry which is preliminary data.</text>
</comment>
<dbReference type="CDD" id="cd08566">
    <property type="entry name" value="GDPD_AtGDE_like"/>
    <property type="match status" value="1"/>
</dbReference>
<sequence length="646" mass="69614">MNIAVRTLLVALVLPLTACLGDSEAPVSAPGSATPGAEASAAPLDQAHAHNDYEHPRPLADALDHGFMSVEADVWFLGGSELYVAHDAIDIRAARTLRTLYLDPLMARFERYGAIHPQQTRPFQLLVDIKTEAQTTWAALEATLADYAPMLSVYDHGAVVPGAVEIVLSGNRPTATLAQTDHRLAFIDGRLSDLDDPPPPTLVPLISDNWTTHFGWDGNGAMPADESAKLDAITAQAAAAGYRLRFWATPDAPGTAREAVWQRLYNAGVDHLNTNDLAGLSAFLRRQRGDVADAARTRLRHPDEACAQTPEPAHWRDAGTPDAGATPPFVSAHRGAQYLAPENTLWAYRHAFAYGADTVEVDVRTSLDGVLFSLHDDTVDRTTDGEGAAATKTWAELSRLDAADFAPWAGGPYAGTRIPRLEEVLELAASVGGGVELDMKFVLDYPRLVRLVEQYGLTERSYYAASGIGATGLRALDPDIRFIHNLSGSETPEDLHAQTAQSTVFGSRLDRFTAGNIAAIHDGCMLVVPHTYDEGPEVEAAQWELGRALGIDGAQTDQPDVIRARQAAVDPRRRLPTQLVRGDGDTRVCLVNAFNRLGLPFLGLRWNGGEARTGIDGCVDLPDDPAVLQPRFDGSGALFPTRWSGA</sequence>
<dbReference type="Pfam" id="PF03009">
    <property type="entry name" value="GDPD"/>
    <property type="match status" value="1"/>
</dbReference>
<keyword evidence="4" id="KW-1185">Reference proteome</keyword>
<dbReference type="PANTHER" id="PTHR46211">
    <property type="entry name" value="GLYCEROPHOSPHORYL DIESTER PHOSPHODIESTERASE"/>
    <property type="match status" value="1"/>
</dbReference>
<reference evidence="3 4" key="1">
    <citation type="submission" date="2018-04" db="EMBL/GenBank/DDBJ databases">
        <title>Genomic Encyclopedia of Type Strains, Phase IV (KMG-IV): sequencing the most valuable type-strain genomes for metagenomic binning, comparative biology and taxonomic classification.</title>
        <authorList>
            <person name="Goeker M."/>
        </authorList>
    </citation>
    <scope>NUCLEOTIDE SEQUENCE [LARGE SCALE GENOMIC DNA]</scope>
    <source>
        <strain evidence="3 4">DSM 104150</strain>
    </source>
</reference>
<feature type="domain" description="GP-PDE" evidence="2">
    <location>
        <begin position="328"/>
        <end position="566"/>
    </location>
</feature>
<dbReference type="Gene3D" id="3.20.20.190">
    <property type="entry name" value="Phosphatidylinositol (PI) phosphodiesterase"/>
    <property type="match status" value="1"/>
</dbReference>
<dbReference type="OrthoDB" id="9794455at2"/>
<accession>A0A318EF80</accession>
<evidence type="ECO:0000313" key="4">
    <source>
        <dbReference type="Proteomes" id="UP000248330"/>
    </source>
</evidence>
<dbReference type="CDD" id="cd08577">
    <property type="entry name" value="PI-PLCc_GDPD_SF_unchar3"/>
    <property type="match status" value="1"/>
</dbReference>
<feature type="chain" id="PRO_5016407597" evidence="1">
    <location>
        <begin position="19"/>
        <end position="646"/>
    </location>
</feature>
<dbReference type="AlphaFoldDB" id="A0A318EF80"/>
<dbReference type="PROSITE" id="PS51704">
    <property type="entry name" value="GP_PDE"/>
    <property type="match status" value="1"/>
</dbReference>
<feature type="signal peptide" evidence="1">
    <location>
        <begin position="1"/>
        <end position="18"/>
    </location>
</feature>
<dbReference type="GO" id="GO:0006629">
    <property type="term" value="P:lipid metabolic process"/>
    <property type="evidence" value="ECO:0007669"/>
    <property type="project" value="InterPro"/>
</dbReference>
<evidence type="ECO:0000313" key="3">
    <source>
        <dbReference type="EMBL" id="PXV69435.1"/>
    </source>
</evidence>
<dbReference type="EMBL" id="QICN01000003">
    <property type="protein sequence ID" value="PXV69435.1"/>
    <property type="molecule type" value="Genomic_DNA"/>
</dbReference>
<dbReference type="InterPro" id="IPR017946">
    <property type="entry name" value="PLC-like_Pdiesterase_TIM-brl"/>
</dbReference>
<dbReference type="SUPFAM" id="SSF51695">
    <property type="entry name" value="PLC-like phosphodiesterases"/>
    <property type="match status" value="2"/>
</dbReference>
<proteinExistence type="predicted"/>
<dbReference type="Proteomes" id="UP000248330">
    <property type="component" value="Unassembled WGS sequence"/>
</dbReference>